<evidence type="ECO:0000313" key="2">
    <source>
        <dbReference type="Proteomes" id="UP000001338"/>
    </source>
</evidence>
<protein>
    <submittedName>
        <fullName evidence="1">Uncharacterized protein</fullName>
    </submittedName>
</protein>
<sequence>MLGSSSKKSECKLYDFGLMSRFIKNIGFVFRIPAKSRFVFSLEIFNFYDKSLSRNFDKNVIANFSQSKESSRSSEWIGFRARCQESVHFIFKQKKIFSIFLSENGNIKKNVQIEEAPQSLQKSISSFDPNKIPRRNPR</sequence>
<evidence type="ECO:0000313" key="1">
    <source>
        <dbReference type="EMBL" id="EKR63166.1"/>
    </source>
</evidence>
<comment type="caution">
    <text evidence="1">The sequence shown here is derived from an EMBL/GenBank/DDBJ whole genome shotgun (WGS) entry which is preliminary data.</text>
</comment>
<organism evidence="1 2">
    <name type="scientific">Leptospira weilii str. 2006001853</name>
    <dbReference type="NCBI Taxonomy" id="1001589"/>
    <lineage>
        <taxon>Bacteria</taxon>
        <taxon>Pseudomonadati</taxon>
        <taxon>Spirochaetota</taxon>
        <taxon>Spirochaetia</taxon>
        <taxon>Leptospirales</taxon>
        <taxon>Leptospiraceae</taxon>
        <taxon>Leptospira</taxon>
    </lineage>
</organism>
<dbReference type="EMBL" id="AFLV02000062">
    <property type="protein sequence ID" value="EKR63166.1"/>
    <property type="molecule type" value="Genomic_DNA"/>
</dbReference>
<reference evidence="1 2" key="1">
    <citation type="submission" date="2012-10" db="EMBL/GenBank/DDBJ databases">
        <authorList>
            <person name="Harkins D.M."/>
            <person name="Durkin A.S."/>
            <person name="Brinkac L.M."/>
            <person name="Haft D.H."/>
            <person name="Selengut J.D."/>
            <person name="Sanka R."/>
            <person name="DePew J."/>
            <person name="Purushe J."/>
            <person name="Whelen A.C."/>
            <person name="Vinetz J.M."/>
            <person name="Sutton G.G."/>
            <person name="Nierman W.C."/>
            <person name="Fouts D.E."/>
        </authorList>
    </citation>
    <scope>NUCLEOTIDE SEQUENCE [LARGE SCALE GENOMIC DNA]</scope>
    <source>
        <strain evidence="1 2">2006001853</strain>
    </source>
</reference>
<dbReference type="AlphaFoldDB" id="A0A828YZ46"/>
<proteinExistence type="predicted"/>
<name>A0A828YZ46_9LEPT</name>
<gene>
    <name evidence="1" type="ORF">LEP1GSC036_3061</name>
</gene>
<accession>A0A828YZ46</accession>
<dbReference type="Proteomes" id="UP000001338">
    <property type="component" value="Unassembled WGS sequence"/>
</dbReference>